<comment type="caution">
    <text evidence="1">The sequence shown here is derived from an EMBL/GenBank/DDBJ whole genome shotgun (WGS) entry which is preliminary data.</text>
</comment>
<keyword evidence="2" id="KW-1185">Reference proteome</keyword>
<gene>
    <name evidence="1" type="ORF">J7T54_001154</name>
</gene>
<protein>
    <submittedName>
        <fullName evidence="1">Uncharacterized protein</fullName>
    </submittedName>
</protein>
<dbReference type="AlphaFoldDB" id="A0A9Q0BDK6"/>
<proteinExistence type="predicted"/>
<dbReference type="OrthoDB" id="4996232at2759"/>
<dbReference type="RefSeq" id="XP_051361506.1">
    <property type="nucleotide sequence ID" value="XM_051507205.1"/>
</dbReference>
<dbReference type="EMBL" id="JAGIXG020000029">
    <property type="protein sequence ID" value="KAI6780650.1"/>
    <property type="molecule type" value="Genomic_DNA"/>
</dbReference>
<accession>A0A9Q0BDK6</accession>
<reference evidence="1" key="2">
    <citation type="submission" date="2022-07" db="EMBL/GenBank/DDBJ databases">
        <authorList>
            <person name="Goncalves M.F.M."/>
            <person name="Hilario S."/>
            <person name="Van De Peer Y."/>
            <person name="Esteves A.C."/>
            <person name="Alves A."/>
        </authorList>
    </citation>
    <scope>NUCLEOTIDE SEQUENCE</scope>
    <source>
        <strain evidence="1">MUM 19.33</strain>
    </source>
</reference>
<organism evidence="1 2">
    <name type="scientific">Emericellopsis cladophorae</name>
    <dbReference type="NCBI Taxonomy" id="2686198"/>
    <lineage>
        <taxon>Eukaryota</taxon>
        <taxon>Fungi</taxon>
        <taxon>Dikarya</taxon>
        <taxon>Ascomycota</taxon>
        <taxon>Pezizomycotina</taxon>
        <taxon>Sordariomycetes</taxon>
        <taxon>Hypocreomycetidae</taxon>
        <taxon>Hypocreales</taxon>
        <taxon>Bionectriaceae</taxon>
        <taxon>Emericellopsis</taxon>
    </lineage>
</organism>
<reference evidence="1" key="1">
    <citation type="journal article" date="2021" name="J Fungi (Basel)">
        <title>Genomic and Metabolomic Analyses of the Marine Fungus Emericellopsis cladophorae: Insights into Saltwater Adaptability Mechanisms and Its Biosynthetic Potential.</title>
        <authorList>
            <person name="Goncalves M.F.M."/>
            <person name="Hilario S."/>
            <person name="Van de Peer Y."/>
            <person name="Esteves A.C."/>
            <person name="Alves A."/>
        </authorList>
    </citation>
    <scope>NUCLEOTIDE SEQUENCE</scope>
    <source>
        <strain evidence="1">MUM 19.33</strain>
    </source>
</reference>
<evidence type="ECO:0000313" key="1">
    <source>
        <dbReference type="EMBL" id="KAI6780650.1"/>
    </source>
</evidence>
<sequence>MAGNKPQKDDAWARAREFSDAMLHCQPYADDSMLFIMRYSTLRARDFSAMMSTFDKMTNLWATPVTEVPEGPEARAQMASEYREECMRYLEGFPELQADFDCFVTSSRAMTRAVNGGQV</sequence>
<dbReference type="Proteomes" id="UP001055219">
    <property type="component" value="Unassembled WGS sequence"/>
</dbReference>
<name>A0A9Q0BDK6_9HYPO</name>
<evidence type="ECO:0000313" key="2">
    <source>
        <dbReference type="Proteomes" id="UP001055219"/>
    </source>
</evidence>
<dbReference type="GeneID" id="75827673"/>